<name>A0AAD5UQC0_9APHY</name>
<dbReference type="EMBL" id="JANAWD010000987">
    <property type="protein sequence ID" value="KAJ3474758.1"/>
    <property type="molecule type" value="Genomic_DNA"/>
</dbReference>
<accession>A0AAD5UQC0</accession>
<gene>
    <name evidence="1" type="ORF">NLI96_g12271</name>
</gene>
<reference evidence="1" key="1">
    <citation type="submission" date="2022-07" db="EMBL/GenBank/DDBJ databases">
        <title>Genome Sequence of Physisporinus lineatus.</title>
        <authorList>
            <person name="Buettner E."/>
        </authorList>
    </citation>
    <scope>NUCLEOTIDE SEQUENCE</scope>
    <source>
        <strain evidence="1">VT162</strain>
    </source>
</reference>
<keyword evidence="2" id="KW-1185">Reference proteome</keyword>
<evidence type="ECO:0000313" key="1">
    <source>
        <dbReference type="EMBL" id="KAJ3474758.1"/>
    </source>
</evidence>
<evidence type="ECO:0008006" key="3">
    <source>
        <dbReference type="Google" id="ProtNLM"/>
    </source>
</evidence>
<evidence type="ECO:0000313" key="2">
    <source>
        <dbReference type="Proteomes" id="UP001212997"/>
    </source>
</evidence>
<organism evidence="1 2">
    <name type="scientific">Meripilus lineatus</name>
    <dbReference type="NCBI Taxonomy" id="2056292"/>
    <lineage>
        <taxon>Eukaryota</taxon>
        <taxon>Fungi</taxon>
        <taxon>Dikarya</taxon>
        <taxon>Basidiomycota</taxon>
        <taxon>Agaricomycotina</taxon>
        <taxon>Agaricomycetes</taxon>
        <taxon>Polyporales</taxon>
        <taxon>Meripilaceae</taxon>
        <taxon>Meripilus</taxon>
    </lineage>
</organism>
<dbReference type="AlphaFoldDB" id="A0AAD5UQC0"/>
<dbReference type="InterPro" id="IPR036047">
    <property type="entry name" value="F-box-like_dom_sf"/>
</dbReference>
<comment type="caution">
    <text evidence="1">The sequence shown here is derived from an EMBL/GenBank/DDBJ whole genome shotgun (WGS) entry which is preliminary data.</text>
</comment>
<proteinExistence type="predicted"/>
<sequence>MKDILQQHVLSKLPVVIGSPTIPSHPSSCFEHPLKVIPSSSLAHPQSCAALHVASNPSCCPLDPAAQPRRSPETGFPRGIWLHILSILFESSSAFALLACALTCRYLREPAQDLVRRLNTRWIRSWTYEDLDQFVKDIHNSPKDAKRVTQVLFFPRGSDEMDTDCSIALSVAPLRLAGQRILTNLDHLILGSMGSTIDPYFHPRCCPLYGRAFPNVTQVNLYRFRFPSFMDFTFFVTSFPALTSLTLWNVSCRNPIIPPSVARGPKKCNLRLRLLEMRRFERSNVQFAEVFLWWFLRRCGRFLEEISFDESFFDNPWGREVLRSCSGRLQAFTILLDSKAWQPRSARDSWLNALKPGYPIAPTVELQLFEERDIPMMKTIISTHMMPRQTLKLEIWATAKDVSSFSWTVLDILLFGWHVLRGRGNNTTLILELWVPNKIKGGSKDTEVHCLHSLLPLNMAVGKGKWLGECTEWPLCVDW</sequence>
<protein>
    <recommendedName>
        <fullName evidence="3">F-box domain-containing protein</fullName>
    </recommendedName>
</protein>
<dbReference type="SUPFAM" id="SSF81383">
    <property type="entry name" value="F-box domain"/>
    <property type="match status" value="1"/>
</dbReference>
<dbReference type="Proteomes" id="UP001212997">
    <property type="component" value="Unassembled WGS sequence"/>
</dbReference>